<dbReference type="Gene3D" id="3.20.20.70">
    <property type="entry name" value="Aldolase class I"/>
    <property type="match status" value="1"/>
</dbReference>
<evidence type="ECO:0000256" key="5">
    <source>
        <dbReference type="ARBA" id="ARBA00023239"/>
    </source>
</evidence>
<comment type="catalytic activity">
    <reaction evidence="6">
        <text>beta-D-fructose 1,6-bisphosphate = D-glyceraldehyde 3-phosphate + dihydroxyacetone phosphate</text>
        <dbReference type="Rhea" id="RHEA:14729"/>
        <dbReference type="ChEBI" id="CHEBI:32966"/>
        <dbReference type="ChEBI" id="CHEBI:57642"/>
        <dbReference type="ChEBI" id="CHEBI:59776"/>
        <dbReference type="EC" id="4.1.2.13"/>
    </reaction>
</comment>
<evidence type="ECO:0000256" key="2">
    <source>
        <dbReference type="ARBA" id="ARBA00010387"/>
    </source>
</evidence>
<evidence type="ECO:0000313" key="7">
    <source>
        <dbReference type="EMBL" id="NKI88412.1"/>
    </source>
</evidence>
<sequence length="338" mass="35293">MNLNTLTTTAQALMAPGKGLLAMDESTGTCNARFAALGIPETVEARRAYRELLVTTPGLGAGISGAILFDETIRQRTAAGVLFMEILQQAGIIPGIKVDLGAHELAGFPGEQVTEGLDGLRPRLAEYAALGARFAKWRAVLTIGHDRPSRAGIAANAHALARYAALCQAAGLVPIVEPEVLLTGPHALARCAAVTEDVLHEVFAQLRTQGVALEGILLKPSMVLAGADCPKQPTTAQVADATVACLLRTVPAAVPGVAFLSGGQSPEQATRHLAAMHRRFAGRLPWSLTFSFGRALQQPALEIWGGAAANVPAAQQALLERVRSNAAAVIEARVSLSC</sequence>
<accession>A0ABX1HGX6</accession>
<comment type="caution">
    <text evidence="7">The sequence shown here is derived from an EMBL/GenBank/DDBJ whole genome shotgun (WGS) entry which is preliminary data.</text>
</comment>
<protein>
    <recommendedName>
        <fullName evidence="3 6">Fructose-bisphosphate aldolase</fullName>
        <ecNumber evidence="3 6">4.1.2.13</ecNumber>
    </recommendedName>
</protein>
<organism evidence="7 8">
    <name type="scientific">Hymenobacter artigasi</name>
    <dbReference type="NCBI Taxonomy" id="2719616"/>
    <lineage>
        <taxon>Bacteria</taxon>
        <taxon>Pseudomonadati</taxon>
        <taxon>Bacteroidota</taxon>
        <taxon>Cytophagia</taxon>
        <taxon>Cytophagales</taxon>
        <taxon>Hymenobacteraceae</taxon>
        <taxon>Hymenobacter</taxon>
    </lineage>
</organism>
<dbReference type="GO" id="GO:0004332">
    <property type="term" value="F:fructose-bisphosphate aldolase activity"/>
    <property type="evidence" value="ECO:0007669"/>
    <property type="project" value="UniProtKB-EC"/>
</dbReference>
<evidence type="ECO:0000256" key="6">
    <source>
        <dbReference type="RuleBase" id="RU003994"/>
    </source>
</evidence>
<keyword evidence="4 6" id="KW-0324">Glycolysis</keyword>
<dbReference type="SUPFAM" id="SSF51569">
    <property type="entry name" value="Aldolase"/>
    <property type="match status" value="1"/>
</dbReference>
<evidence type="ECO:0000256" key="1">
    <source>
        <dbReference type="ARBA" id="ARBA00004714"/>
    </source>
</evidence>
<dbReference type="RefSeq" id="WP_168672044.1">
    <property type="nucleotide sequence ID" value="NZ_JAAVTK010000002.1"/>
</dbReference>
<proteinExistence type="inferred from homology"/>
<dbReference type="Proteomes" id="UP000717634">
    <property type="component" value="Unassembled WGS sequence"/>
</dbReference>
<dbReference type="InterPro" id="IPR029768">
    <property type="entry name" value="Aldolase_I_AS"/>
</dbReference>
<name>A0ABX1HGX6_9BACT</name>
<dbReference type="Pfam" id="PF00274">
    <property type="entry name" value="Glycolytic"/>
    <property type="match status" value="1"/>
</dbReference>
<dbReference type="PANTHER" id="PTHR11627">
    <property type="entry name" value="FRUCTOSE-BISPHOSPHATE ALDOLASE"/>
    <property type="match status" value="1"/>
</dbReference>
<dbReference type="PROSITE" id="PS00158">
    <property type="entry name" value="ALDOLASE_CLASS_I"/>
    <property type="match status" value="1"/>
</dbReference>
<keyword evidence="8" id="KW-1185">Reference proteome</keyword>
<gene>
    <name evidence="7" type="ORF">HBN54_000999</name>
</gene>
<dbReference type="EC" id="4.1.2.13" evidence="3 6"/>
<keyword evidence="5 6" id="KW-0456">Lyase</keyword>
<dbReference type="InterPro" id="IPR000741">
    <property type="entry name" value="FBA_I"/>
</dbReference>
<dbReference type="NCBIfam" id="NF033379">
    <property type="entry name" value="FrucBisAld_I"/>
    <property type="match status" value="1"/>
</dbReference>
<evidence type="ECO:0000256" key="4">
    <source>
        <dbReference type="ARBA" id="ARBA00023152"/>
    </source>
</evidence>
<comment type="similarity">
    <text evidence="2 6">Belongs to the class I fructose-bisphosphate aldolase family.</text>
</comment>
<reference evidence="7 8" key="1">
    <citation type="submission" date="2020-03" db="EMBL/GenBank/DDBJ databases">
        <title>Genomic Encyclopedia of Type Strains, Phase IV (KMG-V): Genome sequencing to study the core and pangenomes of soil and plant-associated prokaryotes.</title>
        <authorList>
            <person name="Whitman W."/>
        </authorList>
    </citation>
    <scope>NUCLEOTIDE SEQUENCE [LARGE SCALE GENOMIC DNA]</scope>
    <source>
        <strain evidence="7 8">1B</strain>
    </source>
</reference>
<comment type="pathway">
    <text evidence="1">Carbohydrate degradation; glycolysis; D-glyceraldehyde 3-phosphate and glycerone phosphate from D-glucose: step 4/4.</text>
</comment>
<dbReference type="EMBL" id="JAAVTK010000002">
    <property type="protein sequence ID" value="NKI88412.1"/>
    <property type="molecule type" value="Genomic_DNA"/>
</dbReference>
<evidence type="ECO:0000313" key="8">
    <source>
        <dbReference type="Proteomes" id="UP000717634"/>
    </source>
</evidence>
<dbReference type="InterPro" id="IPR013785">
    <property type="entry name" value="Aldolase_TIM"/>
</dbReference>
<evidence type="ECO:0000256" key="3">
    <source>
        <dbReference type="ARBA" id="ARBA00013068"/>
    </source>
</evidence>